<dbReference type="GO" id="GO:0005549">
    <property type="term" value="F:odorant binding"/>
    <property type="evidence" value="ECO:0007669"/>
    <property type="project" value="InterPro"/>
</dbReference>
<comment type="caution">
    <text evidence="2">The sequence shown here is derived from an EMBL/GenBank/DDBJ whole genome shotgun (WGS) entry which is preliminary data.</text>
</comment>
<keyword evidence="3" id="KW-1185">Reference proteome</keyword>
<feature type="signal peptide" evidence="1">
    <location>
        <begin position="1"/>
        <end position="20"/>
    </location>
</feature>
<accession>A0AAW1LT01</accession>
<dbReference type="PANTHER" id="PTHR21364:SF2">
    <property type="entry name" value="GENERAL ODORANT-BINDING PROTEIN 19A"/>
    <property type="match status" value="1"/>
</dbReference>
<dbReference type="Pfam" id="PF01395">
    <property type="entry name" value="PBP_GOBP"/>
    <property type="match status" value="1"/>
</dbReference>
<protein>
    <submittedName>
        <fullName evidence="2">PBP/GOBP family</fullName>
    </submittedName>
</protein>
<dbReference type="PANTHER" id="PTHR21364">
    <property type="entry name" value="GENERAL ODORANT-BINDING PROTEIN 19A"/>
    <property type="match status" value="1"/>
</dbReference>
<sequence length="150" mass="17176">MNYQLILLFLASLWFENAISINEAQMKAGIKLIKNTCRTKTKITDEQIAKMHEGVWDDDDDGVWDDDDDVTKCYCHCALGMMKLQAKNGAFDHELFEKQKPIIPEVIRDPLIASVNNCVNAGEGLTKKCDLSYAFFKCVYLDDPEHYMFP</sequence>
<dbReference type="EMBL" id="JASPKY010000098">
    <property type="protein sequence ID" value="KAK9737583.1"/>
    <property type="molecule type" value="Genomic_DNA"/>
</dbReference>
<dbReference type="AlphaFoldDB" id="A0AAW1LT01"/>
<dbReference type="CDD" id="cd23992">
    <property type="entry name" value="PBP_GOBP"/>
    <property type="match status" value="1"/>
</dbReference>
<dbReference type="InterPro" id="IPR006170">
    <property type="entry name" value="PBP/GOBP"/>
</dbReference>
<evidence type="ECO:0000256" key="1">
    <source>
        <dbReference type="SAM" id="SignalP"/>
    </source>
</evidence>
<name>A0AAW1LT01_POPJA</name>
<dbReference type="Proteomes" id="UP001458880">
    <property type="component" value="Unassembled WGS sequence"/>
</dbReference>
<dbReference type="Gene3D" id="1.10.238.20">
    <property type="entry name" value="Pheromone/general odorant binding protein domain"/>
    <property type="match status" value="1"/>
</dbReference>
<keyword evidence="1" id="KW-0732">Signal</keyword>
<evidence type="ECO:0000313" key="2">
    <source>
        <dbReference type="EMBL" id="KAK9737583.1"/>
    </source>
</evidence>
<feature type="chain" id="PRO_5043351478" evidence="1">
    <location>
        <begin position="21"/>
        <end position="150"/>
    </location>
</feature>
<organism evidence="2 3">
    <name type="scientific">Popillia japonica</name>
    <name type="common">Japanese beetle</name>
    <dbReference type="NCBI Taxonomy" id="7064"/>
    <lineage>
        <taxon>Eukaryota</taxon>
        <taxon>Metazoa</taxon>
        <taxon>Ecdysozoa</taxon>
        <taxon>Arthropoda</taxon>
        <taxon>Hexapoda</taxon>
        <taxon>Insecta</taxon>
        <taxon>Pterygota</taxon>
        <taxon>Neoptera</taxon>
        <taxon>Endopterygota</taxon>
        <taxon>Coleoptera</taxon>
        <taxon>Polyphaga</taxon>
        <taxon>Scarabaeiformia</taxon>
        <taxon>Scarabaeidae</taxon>
        <taxon>Rutelinae</taxon>
        <taxon>Popillia</taxon>
    </lineage>
</organism>
<dbReference type="SUPFAM" id="SSF47565">
    <property type="entry name" value="Insect pheromone/odorant-binding proteins"/>
    <property type="match status" value="1"/>
</dbReference>
<dbReference type="SMART" id="SM00708">
    <property type="entry name" value="PhBP"/>
    <property type="match status" value="1"/>
</dbReference>
<reference evidence="2 3" key="1">
    <citation type="journal article" date="2024" name="BMC Genomics">
        <title>De novo assembly and annotation of Popillia japonica's genome with initial clues to its potential as an invasive pest.</title>
        <authorList>
            <person name="Cucini C."/>
            <person name="Boschi S."/>
            <person name="Funari R."/>
            <person name="Cardaioli E."/>
            <person name="Iannotti N."/>
            <person name="Marturano G."/>
            <person name="Paoli F."/>
            <person name="Bruttini M."/>
            <person name="Carapelli A."/>
            <person name="Frati F."/>
            <person name="Nardi F."/>
        </authorList>
    </citation>
    <scope>NUCLEOTIDE SEQUENCE [LARGE SCALE GENOMIC DNA]</scope>
    <source>
        <strain evidence="2">DMR45628</strain>
    </source>
</reference>
<dbReference type="InterPro" id="IPR036728">
    <property type="entry name" value="PBP_GOBP_sf"/>
</dbReference>
<evidence type="ECO:0000313" key="3">
    <source>
        <dbReference type="Proteomes" id="UP001458880"/>
    </source>
</evidence>
<proteinExistence type="predicted"/>
<gene>
    <name evidence="2" type="ORF">QE152_g10616</name>
</gene>